<evidence type="ECO:0000313" key="1">
    <source>
        <dbReference type="EMBL" id="AAZ24815.1"/>
    </source>
</evidence>
<gene>
    <name evidence="1" type="ordered locus">CPS_1292</name>
</gene>
<reference evidence="1" key="1">
    <citation type="journal article" date="2005" name="Proc. Natl. Acad. Sci. U.S.A.">
        <title>The psychrophilic lifestyle as revealed by the genome sequence of Colwellia psychrerythraea 34H through genomic and proteomic analyses.</title>
        <authorList>
            <person name="Methe B.A."/>
            <person name="Nelson K.E."/>
            <person name="Deming J.W."/>
            <person name="Momen B."/>
            <person name="Melamud E."/>
            <person name="Zhang X."/>
            <person name="Moult J."/>
            <person name="Madupu R."/>
            <person name="Nelson W.C."/>
            <person name="Dodson R.J."/>
            <person name="Brinkac L.M."/>
            <person name="Daugherty S.C."/>
            <person name="Durkin A.S."/>
            <person name="DeBoy R.T."/>
            <person name="Kolonay J.F."/>
            <person name="Sullivan S.A."/>
            <person name="Zhou L."/>
            <person name="Davidsen T.M."/>
            <person name="Wu M."/>
            <person name="Huston A.L."/>
            <person name="Lewis M."/>
            <person name="Weaver B."/>
            <person name="Weidman J.F."/>
            <person name="Khouri H."/>
            <person name="Utterback T.R."/>
            <person name="Feldblyum T.V."/>
            <person name="Fraser C.M."/>
        </authorList>
    </citation>
    <scope>NUCLEOTIDE SEQUENCE [LARGE SCALE GENOMIC DNA]</scope>
    <source>
        <strain evidence="1">34H</strain>
    </source>
</reference>
<evidence type="ECO:0000313" key="2">
    <source>
        <dbReference type="Proteomes" id="UP000000547"/>
    </source>
</evidence>
<dbReference type="EMBL" id="CP000083">
    <property type="protein sequence ID" value="AAZ24815.1"/>
    <property type="molecule type" value="Genomic_DNA"/>
</dbReference>
<protein>
    <submittedName>
        <fullName evidence="1">Uncharacterized protein</fullName>
    </submittedName>
</protein>
<proteinExistence type="predicted"/>
<name>Q486I0_COLP3</name>
<dbReference type="HOGENOM" id="CLU_3364383_0_0_6"/>
<dbReference type="KEGG" id="cps:CPS_1292"/>
<dbReference type="Proteomes" id="UP000000547">
    <property type="component" value="Chromosome"/>
</dbReference>
<organism evidence="1 2">
    <name type="scientific">Colwellia psychrerythraea (strain 34H / ATCC BAA-681)</name>
    <name type="common">Vibrio psychroerythus</name>
    <dbReference type="NCBI Taxonomy" id="167879"/>
    <lineage>
        <taxon>Bacteria</taxon>
        <taxon>Pseudomonadati</taxon>
        <taxon>Pseudomonadota</taxon>
        <taxon>Gammaproteobacteria</taxon>
        <taxon>Alteromonadales</taxon>
        <taxon>Colwelliaceae</taxon>
        <taxon>Colwellia</taxon>
    </lineage>
</organism>
<sequence>MASHYQQTDISMLNMKRMVKDDLLALTDKLPLCVA</sequence>
<accession>Q486I0</accession>
<dbReference type="AlphaFoldDB" id="Q486I0"/>